<dbReference type="RefSeq" id="WP_199017995.1">
    <property type="nucleotide sequence ID" value="NZ_JAELUP010000008.1"/>
</dbReference>
<dbReference type="PANTHER" id="PTHR30404">
    <property type="entry name" value="N-ACETYLMURAMOYL-L-ALANINE AMIDASE"/>
    <property type="match status" value="1"/>
</dbReference>
<dbReference type="Pfam" id="PF00395">
    <property type="entry name" value="SLH"/>
    <property type="match status" value="1"/>
</dbReference>
<dbReference type="Proteomes" id="UP000640274">
    <property type="component" value="Unassembled WGS sequence"/>
</dbReference>
<comment type="caution">
    <text evidence="4">The sequence shown here is derived from an EMBL/GenBank/DDBJ whole genome shotgun (WGS) entry which is preliminary data.</text>
</comment>
<dbReference type="PROSITE" id="PS51272">
    <property type="entry name" value="SLH"/>
    <property type="match status" value="1"/>
</dbReference>
<reference evidence="4" key="1">
    <citation type="submission" date="2020-12" db="EMBL/GenBank/DDBJ databases">
        <authorList>
            <person name="Huq M.A."/>
        </authorList>
    </citation>
    <scope>NUCLEOTIDE SEQUENCE</scope>
    <source>
        <strain evidence="4">MAHUQ-46</strain>
    </source>
</reference>
<dbReference type="EMBL" id="JAELUP010000008">
    <property type="protein sequence ID" value="MBJ6360443.1"/>
    <property type="molecule type" value="Genomic_DNA"/>
</dbReference>
<dbReference type="GO" id="GO:0009253">
    <property type="term" value="P:peptidoglycan catabolic process"/>
    <property type="evidence" value="ECO:0007669"/>
    <property type="project" value="InterPro"/>
</dbReference>
<evidence type="ECO:0000259" key="3">
    <source>
        <dbReference type="PROSITE" id="PS51272"/>
    </source>
</evidence>
<keyword evidence="1" id="KW-0378">Hydrolase</keyword>
<accession>A0A934MP25</accession>
<dbReference type="Pfam" id="PF01520">
    <property type="entry name" value="Amidase_3"/>
    <property type="match status" value="1"/>
</dbReference>
<evidence type="ECO:0000313" key="5">
    <source>
        <dbReference type="Proteomes" id="UP000640274"/>
    </source>
</evidence>
<evidence type="ECO:0000256" key="2">
    <source>
        <dbReference type="SAM" id="MobiDB-lite"/>
    </source>
</evidence>
<dbReference type="InterPro" id="IPR050695">
    <property type="entry name" value="N-acetylmuramoyl_amidase_3"/>
</dbReference>
<dbReference type="AlphaFoldDB" id="A0A934MP25"/>
<protein>
    <submittedName>
        <fullName evidence="4">N-acetylmuramoyl-L-alanine amidase</fullName>
    </submittedName>
</protein>
<gene>
    <name evidence="4" type="ORF">JFN88_03780</name>
</gene>
<dbReference type="SMART" id="SM00646">
    <property type="entry name" value="Ami_3"/>
    <property type="match status" value="1"/>
</dbReference>
<keyword evidence="5" id="KW-1185">Reference proteome</keyword>
<feature type="compositionally biased region" description="Polar residues" evidence="2">
    <location>
        <begin position="189"/>
        <end position="207"/>
    </location>
</feature>
<dbReference type="PANTHER" id="PTHR30404:SF0">
    <property type="entry name" value="N-ACETYLMURAMOYL-L-ALANINE AMIDASE AMIC"/>
    <property type="match status" value="1"/>
</dbReference>
<dbReference type="SUPFAM" id="SSF53187">
    <property type="entry name" value="Zn-dependent exopeptidases"/>
    <property type="match status" value="1"/>
</dbReference>
<dbReference type="InterPro" id="IPR001119">
    <property type="entry name" value="SLH_dom"/>
</dbReference>
<proteinExistence type="predicted"/>
<sequence>MSTLKIALDAGHGPATPGKRTPDGSMREFQFNSVVAKYAAELLARCPGVQTLFTHAGDGSRDVPLKERTDRANSWGADLLVSIHANASGDGWSNAEGIETFTYSVPSAASTKLAQAIQSALIAATGLRDRGVKTANFHMLRESKMPSVLVECGFMTNQKEAELLKSDAYRRKCAAAIVSGISEVYGFSMPSQTESDTPDQNAPQIPQNPSENSNNSSKKTEYSDVKANSWYEDAIHKVSSPDIALMTGYPDGTFKPDQPVGRGELAVILTRLLNRRGD</sequence>
<organism evidence="4 5">
    <name type="scientific">Paenibacillus roseus</name>
    <dbReference type="NCBI Taxonomy" id="2798579"/>
    <lineage>
        <taxon>Bacteria</taxon>
        <taxon>Bacillati</taxon>
        <taxon>Bacillota</taxon>
        <taxon>Bacilli</taxon>
        <taxon>Bacillales</taxon>
        <taxon>Paenibacillaceae</taxon>
        <taxon>Paenibacillus</taxon>
    </lineage>
</organism>
<name>A0A934MP25_9BACL</name>
<dbReference type="GO" id="GO:0030288">
    <property type="term" value="C:outer membrane-bounded periplasmic space"/>
    <property type="evidence" value="ECO:0007669"/>
    <property type="project" value="TreeGrafter"/>
</dbReference>
<evidence type="ECO:0000313" key="4">
    <source>
        <dbReference type="EMBL" id="MBJ6360443.1"/>
    </source>
</evidence>
<feature type="region of interest" description="Disordered" evidence="2">
    <location>
        <begin position="189"/>
        <end position="221"/>
    </location>
</feature>
<dbReference type="Gene3D" id="3.40.630.40">
    <property type="entry name" value="Zn-dependent exopeptidases"/>
    <property type="match status" value="1"/>
</dbReference>
<feature type="compositionally biased region" description="Low complexity" evidence="2">
    <location>
        <begin position="208"/>
        <end position="217"/>
    </location>
</feature>
<feature type="domain" description="SLH" evidence="3">
    <location>
        <begin position="218"/>
        <end position="278"/>
    </location>
</feature>
<dbReference type="GO" id="GO:0008745">
    <property type="term" value="F:N-acetylmuramoyl-L-alanine amidase activity"/>
    <property type="evidence" value="ECO:0007669"/>
    <property type="project" value="InterPro"/>
</dbReference>
<dbReference type="InterPro" id="IPR002508">
    <property type="entry name" value="MurNAc-LAA_cat"/>
</dbReference>
<evidence type="ECO:0000256" key="1">
    <source>
        <dbReference type="ARBA" id="ARBA00022801"/>
    </source>
</evidence>
<dbReference type="CDD" id="cd02696">
    <property type="entry name" value="MurNAc-LAA"/>
    <property type="match status" value="1"/>
</dbReference>